<evidence type="ECO:0000313" key="11">
    <source>
        <dbReference type="Proteomes" id="UP001431783"/>
    </source>
</evidence>
<comment type="similarity">
    <text evidence="2">Belongs to the peptidase C85 family.</text>
</comment>
<keyword evidence="6" id="KW-0378">Hydrolase</keyword>
<dbReference type="GO" id="GO:0061578">
    <property type="term" value="F:K63-linked deubiquitinase activity"/>
    <property type="evidence" value="ECO:0007669"/>
    <property type="project" value="TreeGrafter"/>
</dbReference>
<dbReference type="Pfam" id="PF02338">
    <property type="entry name" value="OTU"/>
    <property type="match status" value="1"/>
</dbReference>
<evidence type="ECO:0000256" key="4">
    <source>
        <dbReference type="ARBA" id="ARBA00022670"/>
    </source>
</evidence>
<comment type="caution">
    <text evidence="10">The sequence shown here is derived from an EMBL/GenBank/DDBJ whole genome shotgun (WGS) entry which is preliminary data.</text>
</comment>
<evidence type="ECO:0000256" key="1">
    <source>
        <dbReference type="ARBA" id="ARBA00000707"/>
    </source>
</evidence>
<evidence type="ECO:0000259" key="9">
    <source>
        <dbReference type="PROSITE" id="PS50802"/>
    </source>
</evidence>
<protein>
    <recommendedName>
        <fullName evidence="3">ubiquitinyl hydrolase 1</fullName>
        <ecNumber evidence="3">3.4.19.12</ecNumber>
    </recommendedName>
    <alternativeName>
        <fullName evidence="7">Deubiquitinating enzyme A</fullName>
    </alternativeName>
</protein>
<dbReference type="InterPro" id="IPR003323">
    <property type="entry name" value="OTU_dom"/>
</dbReference>
<organism evidence="10 11">
    <name type="scientific">Henosepilachna vigintioctopunctata</name>
    <dbReference type="NCBI Taxonomy" id="420089"/>
    <lineage>
        <taxon>Eukaryota</taxon>
        <taxon>Metazoa</taxon>
        <taxon>Ecdysozoa</taxon>
        <taxon>Arthropoda</taxon>
        <taxon>Hexapoda</taxon>
        <taxon>Insecta</taxon>
        <taxon>Pterygota</taxon>
        <taxon>Neoptera</taxon>
        <taxon>Endopterygota</taxon>
        <taxon>Coleoptera</taxon>
        <taxon>Polyphaga</taxon>
        <taxon>Cucujiformia</taxon>
        <taxon>Coccinelloidea</taxon>
        <taxon>Coccinellidae</taxon>
        <taxon>Epilachninae</taxon>
        <taxon>Epilachnini</taxon>
        <taxon>Henosepilachna</taxon>
    </lineage>
</organism>
<gene>
    <name evidence="10" type="ORF">WA026_004590</name>
</gene>
<feature type="region of interest" description="Disordered" evidence="8">
    <location>
        <begin position="73"/>
        <end position="124"/>
    </location>
</feature>
<dbReference type="AlphaFoldDB" id="A0AAW1V226"/>
<dbReference type="InterPro" id="IPR038765">
    <property type="entry name" value="Papain-like_cys_pep_sf"/>
</dbReference>
<dbReference type="PANTHER" id="PTHR12419:SF4">
    <property type="entry name" value="OTU DOMAIN-CONTAINING PROTEIN 5"/>
    <property type="match status" value="1"/>
</dbReference>
<feature type="compositionally biased region" description="Polar residues" evidence="8">
    <location>
        <begin position="45"/>
        <end position="61"/>
    </location>
</feature>
<feature type="compositionally biased region" description="Low complexity" evidence="8">
    <location>
        <begin position="387"/>
        <end position="403"/>
    </location>
</feature>
<keyword evidence="5" id="KW-0833">Ubl conjugation pathway</keyword>
<evidence type="ECO:0000256" key="8">
    <source>
        <dbReference type="SAM" id="MobiDB-lite"/>
    </source>
</evidence>
<dbReference type="GO" id="GO:0006508">
    <property type="term" value="P:proteolysis"/>
    <property type="evidence" value="ECO:0007669"/>
    <property type="project" value="UniProtKB-KW"/>
</dbReference>
<evidence type="ECO:0000256" key="6">
    <source>
        <dbReference type="ARBA" id="ARBA00022801"/>
    </source>
</evidence>
<dbReference type="CDD" id="cd22752">
    <property type="entry name" value="OTU_OTUD5-like"/>
    <property type="match status" value="1"/>
</dbReference>
<evidence type="ECO:0000256" key="3">
    <source>
        <dbReference type="ARBA" id="ARBA00012759"/>
    </source>
</evidence>
<feature type="compositionally biased region" description="Basic and acidic residues" evidence="8">
    <location>
        <begin position="73"/>
        <end position="107"/>
    </location>
</feature>
<accession>A0AAW1V226</accession>
<proteinExistence type="inferred from homology"/>
<evidence type="ECO:0000256" key="2">
    <source>
        <dbReference type="ARBA" id="ARBA00010407"/>
    </source>
</evidence>
<comment type="catalytic activity">
    <reaction evidence="1">
        <text>Thiol-dependent hydrolysis of ester, thioester, amide, peptide and isopeptide bonds formed by the C-terminal Gly of ubiquitin (a 76-residue protein attached to proteins as an intracellular targeting signal).</text>
        <dbReference type="EC" id="3.4.19.12"/>
    </reaction>
</comment>
<keyword evidence="4" id="KW-0645">Protease</keyword>
<dbReference type="Gene3D" id="3.90.70.80">
    <property type="match status" value="1"/>
</dbReference>
<feature type="region of interest" description="Disordered" evidence="8">
    <location>
        <begin position="382"/>
        <end position="444"/>
    </location>
</feature>
<dbReference type="GO" id="GO:0004843">
    <property type="term" value="F:cysteine-type deubiquitinase activity"/>
    <property type="evidence" value="ECO:0007669"/>
    <property type="project" value="UniProtKB-EC"/>
</dbReference>
<name>A0AAW1V226_9CUCU</name>
<evidence type="ECO:0000313" key="10">
    <source>
        <dbReference type="EMBL" id="KAK9889309.1"/>
    </source>
</evidence>
<feature type="domain" description="OTU" evidence="9">
    <location>
        <begin position="177"/>
        <end position="301"/>
    </location>
</feature>
<feature type="region of interest" description="Disordered" evidence="8">
    <location>
        <begin position="1"/>
        <end position="61"/>
    </location>
</feature>
<dbReference type="FunFam" id="3.90.70.80:FF:000018">
    <property type="entry name" value="OTU domain-containing protein 5-B"/>
    <property type="match status" value="1"/>
</dbReference>
<dbReference type="PANTHER" id="PTHR12419">
    <property type="entry name" value="OTU DOMAIN CONTAINING PROTEIN"/>
    <property type="match status" value="1"/>
</dbReference>
<dbReference type="GO" id="GO:0016579">
    <property type="term" value="P:protein deubiquitination"/>
    <property type="evidence" value="ECO:0007669"/>
    <property type="project" value="TreeGrafter"/>
</dbReference>
<sequence>MTILPTKRSASNVEENKDNNQANVNNDRNVRRRDDINGIQINGLAESNSSSRRSPFTYNTSERIDRLRKRFKDSDRVRDREREQKREVRREQKRERIVKREVTEPLHDSTSNSDKGESGVVEPVKNDSALIKKEECTGFNSEDEYDDRLFSQQSSVTNEEWQRRDDFFKRCIASLGYEIKQMNEDGACLFRSIADQVYGDQECHFQVRQDCMNYIVKNRDYFEPYVTEDFDKYIARKKQWNVHGNHLEIQAMSEMYNRTIEVYCYQIEPINIFSSPRLINSYEPIRLSYHRMCHYNSISNPNKPSVGVGLGLPNYHTIDVDKRRFNEAIRASDELLIEQTMLEDKILATDWEATNEAIEEQVARESYIQFFRDNERRLKAQGNNLASGSSSTITSSMISSISTPKPSRRGSASPKGGQSPKGASSPKNSFSPLASPRNGMQPSILPNLTMVENNIDHLPPPYVPTEEETAFSKRVYNSPRRIENNANFNIEDYIGDNEFKNYHDFQQAGPSNLVNNGFEDFDQEIMARVMAESQKTYLDELKIKSKKRIGSPGPSTSS</sequence>
<keyword evidence="11" id="KW-1185">Reference proteome</keyword>
<reference evidence="10 11" key="1">
    <citation type="submission" date="2023-03" db="EMBL/GenBank/DDBJ databases">
        <title>Genome insight into feeding habits of ladybird beetles.</title>
        <authorList>
            <person name="Li H.-S."/>
            <person name="Huang Y.-H."/>
            <person name="Pang H."/>
        </authorList>
    </citation>
    <scope>NUCLEOTIDE SEQUENCE [LARGE SCALE GENOMIC DNA]</scope>
    <source>
        <strain evidence="10">SYSU_2023b</strain>
        <tissue evidence="10">Whole body</tissue>
    </source>
</reference>
<evidence type="ECO:0000256" key="7">
    <source>
        <dbReference type="ARBA" id="ARBA00033460"/>
    </source>
</evidence>
<dbReference type="InterPro" id="IPR050704">
    <property type="entry name" value="Peptidase_C85-like"/>
</dbReference>
<dbReference type="EMBL" id="JARQZJ010000122">
    <property type="protein sequence ID" value="KAK9889309.1"/>
    <property type="molecule type" value="Genomic_DNA"/>
</dbReference>
<dbReference type="SUPFAM" id="SSF54001">
    <property type="entry name" value="Cysteine proteinases"/>
    <property type="match status" value="1"/>
</dbReference>
<dbReference type="EC" id="3.4.19.12" evidence="3"/>
<feature type="compositionally biased region" description="Polar residues" evidence="8">
    <location>
        <begin position="421"/>
        <end position="444"/>
    </location>
</feature>
<dbReference type="PROSITE" id="PS50802">
    <property type="entry name" value="OTU"/>
    <property type="match status" value="1"/>
</dbReference>
<evidence type="ECO:0000256" key="5">
    <source>
        <dbReference type="ARBA" id="ARBA00022786"/>
    </source>
</evidence>
<dbReference type="Proteomes" id="UP001431783">
    <property type="component" value="Unassembled WGS sequence"/>
</dbReference>